<proteinExistence type="predicted"/>
<sequence>MSPFAFEASSRFQAPSICAEGVLPVLPPISVSSKLPDFSVDLSAGSLRGSTLVGSPPRAIADSVSRASKDVVPDTSTDVVLGVFGPTASTDVVLGVSARTAPRDVVPRASIASLQPPTSSAPEITALSTGSAFQTVVAEDTDVEAEPRSSSTDAGPTSTPIARPTFTLIDAQESSISTDSQSIIAPPPAMPSAQQKKLHRRLSEDCAMLGLKCNLLGLKRNSLVYKHDL</sequence>
<reference evidence="2 3" key="1">
    <citation type="journal article" date="2019" name="Nat. Ecol. Evol.">
        <title>Megaphylogeny resolves global patterns of mushroom evolution.</title>
        <authorList>
            <person name="Varga T."/>
            <person name="Krizsan K."/>
            <person name="Foldi C."/>
            <person name="Dima B."/>
            <person name="Sanchez-Garcia M."/>
            <person name="Sanchez-Ramirez S."/>
            <person name="Szollosi G.J."/>
            <person name="Szarkandi J.G."/>
            <person name="Papp V."/>
            <person name="Albert L."/>
            <person name="Andreopoulos W."/>
            <person name="Angelini C."/>
            <person name="Antonin V."/>
            <person name="Barry K.W."/>
            <person name="Bougher N.L."/>
            <person name="Buchanan P."/>
            <person name="Buyck B."/>
            <person name="Bense V."/>
            <person name="Catcheside P."/>
            <person name="Chovatia M."/>
            <person name="Cooper J."/>
            <person name="Damon W."/>
            <person name="Desjardin D."/>
            <person name="Finy P."/>
            <person name="Geml J."/>
            <person name="Haridas S."/>
            <person name="Hughes K."/>
            <person name="Justo A."/>
            <person name="Karasinski D."/>
            <person name="Kautmanova I."/>
            <person name="Kiss B."/>
            <person name="Kocsube S."/>
            <person name="Kotiranta H."/>
            <person name="LaButti K.M."/>
            <person name="Lechner B.E."/>
            <person name="Liimatainen K."/>
            <person name="Lipzen A."/>
            <person name="Lukacs Z."/>
            <person name="Mihaltcheva S."/>
            <person name="Morgado L.N."/>
            <person name="Niskanen T."/>
            <person name="Noordeloos M.E."/>
            <person name="Ohm R.A."/>
            <person name="Ortiz-Santana B."/>
            <person name="Ovrebo C."/>
            <person name="Racz N."/>
            <person name="Riley R."/>
            <person name="Savchenko A."/>
            <person name="Shiryaev A."/>
            <person name="Soop K."/>
            <person name="Spirin V."/>
            <person name="Szebenyi C."/>
            <person name="Tomsovsky M."/>
            <person name="Tulloss R.E."/>
            <person name="Uehling J."/>
            <person name="Grigoriev I.V."/>
            <person name="Vagvolgyi C."/>
            <person name="Papp T."/>
            <person name="Martin F.M."/>
            <person name="Miettinen O."/>
            <person name="Hibbett D.S."/>
            <person name="Nagy L.G."/>
        </authorList>
    </citation>
    <scope>NUCLEOTIDE SEQUENCE [LARGE SCALE GENOMIC DNA]</scope>
    <source>
        <strain evidence="2 3">CBS 309.79</strain>
    </source>
</reference>
<dbReference type="AlphaFoldDB" id="A0A5C3Q6Z4"/>
<keyword evidence="3" id="KW-1185">Reference proteome</keyword>
<evidence type="ECO:0000256" key="1">
    <source>
        <dbReference type="SAM" id="MobiDB-lite"/>
    </source>
</evidence>
<name>A0A5C3Q6Z4_9AGAR</name>
<accession>A0A5C3Q6Z4</accession>
<evidence type="ECO:0000313" key="2">
    <source>
        <dbReference type="EMBL" id="TFK97855.1"/>
    </source>
</evidence>
<dbReference type="Proteomes" id="UP000305067">
    <property type="component" value="Unassembled WGS sequence"/>
</dbReference>
<feature type="region of interest" description="Disordered" evidence="1">
    <location>
        <begin position="140"/>
        <end position="162"/>
    </location>
</feature>
<evidence type="ECO:0000313" key="3">
    <source>
        <dbReference type="Proteomes" id="UP000305067"/>
    </source>
</evidence>
<dbReference type="EMBL" id="ML178844">
    <property type="protein sequence ID" value="TFK97855.1"/>
    <property type="molecule type" value="Genomic_DNA"/>
</dbReference>
<organism evidence="2 3">
    <name type="scientific">Pterulicium gracile</name>
    <dbReference type="NCBI Taxonomy" id="1884261"/>
    <lineage>
        <taxon>Eukaryota</taxon>
        <taxon>Fungi</taxon>
        <taxon>Dikarya</taxon>
        <taxon>Basidiomycota</taxon>
        <taxon>Agaricomycotina</taxon>
        <taxon>Agaricomycetes</taxon>
        <taxon>Agaricomycetidae</taxon>
        <taxon>Agaricales</taxon>
        <taxon>Pleurotineae</taxon>
        <taxon>Pterulaceae</taxon>
        <taxon>Pterulicium</taxon>
    </lineage>
</organism>
<protein>
    <submittedName>
        <fullName evidence="2">Uncharacterized protein</fullName>
    </submittedName>
</protein>
<feature type="compositionally biased region" description="Polar residues" evidence="1">
    <location>
        <begin position="148"/>
        <end position="160"/>
    </location>
</feature>
<gene>
    <name evidence="2" type="ORF">BDV98DRAFT_607325</name>
</gene>